<dbReference type="SMART" id="SM00487">
    <property type="entry name" value="DEXDc"/>
    <property type="match status" value="1"/>
</dbReference>
<name>A0AAE2ZPL8_9HYPH</name>
<dbReference type="Pfam" id="PF09382">
    <property type="entry name" value="RQC"/>
    <property type="match status" value="1"/>
</dbReference>
<evidence type="ECO:0000256" key="11">
    <source>
        <dbReference type="ARBA" id="ARBA00023125"/>
    </source>
</evidence>
<keyword evidence="21" id="KW-1185">Reference proteome</keyword>
<keyword evidence="13" id="KW-0234">DNA repair</keyword>
<evidence type="ECO:0000259" key="19">
    <source>
        <dbReference type="PROSITE" id="PS51194"/>
    </source>
</evidence>
<dbReference type="SUPFAM" id="SSF47819">
    <property type="entry name" value="HRDC-like"/>
    <property type="match status" value="1"/>
</dbReference>
<comment type="cofactor">
    <cofactor evidence="1">
        <name>Mg(2+)</name>
        <dbReference type="ChEBI" id="CHEBI:18420"/>
    </cofactor>
</comment>
<comment type="similarity">
    <text evidence="3">Belongs to the helicase family. RecQ subfamily.</text>
</comment>
<dbReference type="GO" id="GO:0006310">
    <property type="term" value="P:DNA recombination"/>
    <property type="evidence" value="ECO:0007669"/>
    <property type="project" value="UniProtKB-UniRule"/>
</dbReference>
<dbReference type="InterPro" id="IPR004589">
    <property type="entry name" value="DNA_helicase_ATP-dep_RecQ"/>
</dbReference>
<evidence type="ECO:0000313" key="20">
    <source>
        <dbReference type="EMBL" id="MBW8638158.1"/>
    </source>
</evidence>
<dbReference type="Pfam" id="PF16124">
    <property type="entry name" value="RecQ_Zn_bind"/>
    <property type="match status" value="1"/>
</dbReference>
<feature type="domain" description="Helicase ATP-binding" evidence="18">
    <location>
        <begin position="28"/>
        <end position="196"/>
    </location>
</feature>
<evidence type="ECO:0000256" key="3">
    <source>
        <dbReference type="ARBA" id="ARBA00005446"/>
    </source>
</evidence>
<evidence type="ECO:0000256" key="2">
    <source>
        <dbReference type="ARBA" id="ARBA00001947"/>
    </source>
</evidence>
<dbReference type="InterPro" id="IPR014001">
    <property type="entry name" value="Helicase_ATP-bd"/>
</dbReference>
<keyword evidence="10" id="KW-0067">ATP-binding</keyword>
<dbReference type="InterPro" id="IPR027417">
    <property type="entry name" value="P-loop_NTPase"/>
</dbReference>
<protein>
    <recommendedName>
        <fullName evidence="16">DNA helicase RecQ</fullName>
        <ecNumber evidence="16">5.6.2.4</ecNumber>
    </recommendedName>
</protein>
<dbReference type="PROSITE" id="PS51192">
    <property type="entry name" value="HELICASE_ATP_BIND_1"/>
    <property type="match status" value="1"/>
</dbReference>
<dbReference type="PANTHER" id="PTHR13710">
    <property type="entry name" value="DNA HELICASE RECQ FAMILY MEMBER"/>
    <property type="match status" value="1"/>
</dbReference>
<dbReference type="GO" id="GO:0003677">
    <property type="term" value="F:DNA binding"/>
    <property type="evidence" value="ECO:0007669"/>
    <property type="project" value="UniProtKB-KW"/>
</dbReference>
<evidence type="ECO:0000256" key="1">
    <source>
        <dbReference type="ARBA" id="ARBA00001946"/>
    </source>
</evidence>
<evidence type="ECO:0000256" key="13">
    <source>
        <dbReference type="ARBA" id="ARBA00023204"/>
    </source>
</evidence>
<evidence type="ECO:0000256" key="5">
    <source>
        <dbReference type="ARBA" id="ARBA00022741"/>
    </source>
</evidence>
<comment type="catalytic activity">
    <reaction evidence="15">
        <text>Couples ATP hydrolysis with the unwinding of duplex DNA by translocating in the 3'-5' direction.</text>
        <dbReference type="EC" id="5.6.2.4"/>
    </reaction>
</comment>
<dbReference type="FunFam" id="3.40.50.300:FF:001389">
    <property type="entry name" value="ATP-dependent DNA helicase RecQ"/>
    <property type="match status" value="1"/>
</dbReference>
<evidence type="ECO:0000256" key="4">
    <source>
        <dbReference type="ARBA" id="ARBA00022723"/>
    </source>
</evidence>
<keyword evidence="12" id="KW-0233">DNA recombination</keyword>
<dbReference type="PROSITE" id="PS50967">
    <property type="entry name" value="HRDC"/>
    <property type="match status" value="1"/>
</dbReference>
<reference evidence="20" key="1">
    <citation type="submission" date="2021-08" db="EMBL/GenBank/DDBJ databases">
        <title>Hoeflea bacterium WL0058 sp. nov., isolated from the sediment.</title>
        <authorList>
            <person name="Wang L."/>
            <person name="Zhang D."/>
        </authorList>
    </citation>
    <scope>NUCLEOTIDE SEQUENCE</scope>
    <source>
        <strain evidence="20">WL0058</strain>
    </source>
</reference>
<evidence type="ECO:0000259" key="18">
    <source>
        <dbReference type="PROSITE" id="PS51192"/>
    </source>
</evidence>
<dbReference type="PANTHER" id="PTHR13710:SF105">
    <property type="entry name" value="ATP-DEPENDENT DNA HELICASE Q1"/>
    <property type="match status" value="1"/>
</dbReference>
<dbReference type="InterPro" id="IPR032284">
    <property type="entry name" value="RecQ_Zn-bd"/>
</dbReference>
<dbReference type="NCBIfam" id="TIGR01389">
    <property type="entry name" value="recQ"/>
    <property type="match status" value="1"/>
</dbReference>
<dbReference type="InterPro" id="IPR036388">
    <property type="entry name" value="WH-like_DNA-bd_sf"/>
</dbReference>
<dbReference type="InterPro" id="IPR001650">
    <property type="entry name" value="Helicase_C-like"/>
</dbReference>
<evidence type="ECO:0000256" key="16">
    <source>
        <dbReference type="NCBIfam" id="TIGR01389"/>
    </source>
</evidence>
<gene>
    <name evidence="20" type="primary">recQ</name>
    <name evidence="20" type="ORF">K1W69_13255</name>
</gene>
<dbReference type="SMART" id="SM00956">
    <property type="entry name" value="RQC"/>
    <property type="match status" value="1"/>
</dbReference>
<dbReference type="InterPro" id="IPR044876">
    <property type="entry name" value="HRDC_dom_sf"/>
</dbReference>
<dbReference type="AlphaFoldDB" id="A0AAE2ZPL8"/>
<feature type="domain" description="HRDC" evidence="17">
    <location>
        <begin position="528"/>
        <end position="608"/>
    </location>
</feature>
<dbReference type="InterPro" id="IPR010997">
    <property type="entry name" value="HRDC-like_sf"/>
</dbReference>
<dbReference type="PROSITE" id="PS51194">
    <property type="entry name" value="HELICASE_CTER"/>
    <property type="match status" value="1"/>
</dbReference>
<evidence type="ECO:0000256" key="7">
    <source>
        <dbReference type="ARBA" id="ARBA00022801"/>
    </source>
</evidence>
<evidence type="ECO:0000256" key="8">
    <source>
        <dbReference type="ARBA" id="ARBA00022806"/>
    </source>
</evidence>
<dbReference type="GO" id="GO:0006260">
    <property type="term" value="P:DNA replication"/>
    <property type="evidence" value="ECO:0007669"/>
    <property type="project" value="InterPro"/>
</dbReference>
<evidence type="ECO:0000256" key="14">
    <source>
        <dbReference type="ARBA" id="ARBA00023235"/>
    </source>
</evidence>
<dbReference type="InterPro" id="IPR002464">
    <property type="entry name" value="DNA/RNA_helicase_DEAH_CS"/>
</dbReference>
<evidence type="ECO:0000256" key="10">
    <source>
        <dbReference type="ARBA" id="ARBA00022840"/>
    </source>
</evidence>
<keyword evidence="8 20" id="KW-0347">Helicase</keyword>
<dbReference type="CDD" id="cd18794">
    <property type="entry name" value="SF2_C_RecQ"/>
    <property type="match status" value="1"/>
</dbReference>
<dbReference type="InterPro" id="IPR018982">
    <property type="entry name" value="RQC_domain"/>
</dbReference>
<accession>A0AAE2ZPL8</accession>
<dbReference type="SUPFAM" id="SSF52540">
    <property type="entry name" value="P-loop containing nucleoside triphosphate hydrolases"/>
    <property type="match status" value="2"/>
</dbReference>
<keyword evidence="11" id="KW-0238">DNA-binding</keyword>
<keyword evidence="5" id="KW-0547">Nucleotide-binding</keyword>
<dbReference type="GO" id="GO:0005524">
    <property type="term" value="F:ATP binding"/>
    <property type="evidence" value="ECO:0007669"/>
    <property type="project" value="UniProtKB-KW"/>
</dbReference>
<dbReference type="RefSeq" id="WP_220228807.1">
    <property type="nucleotide sequence ID" value="NZ_JAICBX010000002.1"/>
</dbReference>
<dbReference type="GO" id="GO:0006281">
    <property type="term" value="P:DNA repair"/>
    <property type="evidence" value="ECO:0007669"/>
    <property type="project" value="UniProtKB-KW"/>
</dbReference>
<dbReference type="FunFam" id="3.40.50.300:FF:000156">
    <property type="entry name" value="ATP-dependent DNA helicase recQ"/>
    <property type="match status" value="1"/>
</dbReference>
<comment type="caution">
    <text evidence="20">The sequence shown here is derived from an EMBL/GenBank/DDBJ whole genome shotgun (WGS) entry which is preliminary data.</text>
</comment>
<dbReference type="Pfam" id="PF00271">
    <property type="entry name" value="Helicase_C"/>
    <property type="match status" value="1"/>
</dbReference>
<dbReference type="PROSITE" id="PS00690">
    <property type="entry name" value="DEAH_ATP_HELICASE"/>
    <property type="match status" value="1"/>
</dbReference>
<dbReference type="GO" id="GO:0009378">
    <property type="term" value="F:four-way junction helicase activity"/>
    <property type="evidence" value="ECO:0007669"/>
    <property type="project" value="TreeGrafter"/>
</dbReference>
<dbReference type="Gene3D" id="1.10.10.10">
    <property type="entry name" value="Winged helix-like DNA-binding domain superfamily/Winged helix DNA-binding domain"/>
    <property type="match status" value="1"/>
</dbReference>
<dbReference type="InterPro" id="IPR011545">
    <property type="entry name" value="DEAD/DEAH_box_helicase_dom"/>
</dbReference>
<dbReference type="NCBIfam" id="TIGR00614">
    <property type="entry name" value="recQ_fam"/>
    <property type="match status" value="1"/>
</dbReference>
<dbReference type="EMBL" id="JAICBX010000002">
    <property type="protein sequence ID" value="MBW8638158.1"/>
    <property type="molecule type" value="Genomic_DNA"/>
</dbReference>
<evidence type="ECO:0000256" key="9">
    <source>
        <dbReference type="ARBA" id="ARBA00022833"/>
    </source>
</evidence>
<keyword evidence="4" id="KW-0479">Metal-binding</keyword>
<dbReference type="SMART" id="SM00341">
    <property type="entry name" value="HRDC"/>
    <property type="match status" value="1"/>
</dbReference>
<feature type="domain" description="Helicase C-terminal" evidence="19">
    <location>
        <begin position="217"/>
        <end position="364"/>
    </location>
</feature>
<dbReference type="InterPro" id="IPR002121">
    <property type="entry name" value="HRDC_dom"/>
</dbReference>
<evidence type="ECO:0000313" key="21">
    <source>
        <dbReference type="Proteomes" id="UP001196509"/>
    </source>
</evidence>
<keyword evidence="14" id="KW-0413">Isomerase</keyword>
<dbReference type="GO" id="GO:0005737">
    <property type="term" value="C:cytoplasm"/>
    <property type="evidence" value="ECO:0007669"/>
    <property type="project" value="TreeGrafter"/>
</dbReference>
<dbReference type="Proteomes" id="UP001196509">
    <property type="component" value="Unassembled WGS sequence"/>
</dbReference>
<dbReference type="Pfam" id="PF00570">
    <property type="entry name" value="HRDC"/>
    <property type="match status" value="1"/>
</dbReference>
<dbReference type="Gene3D" id="1.10.150.80">
    <property type="entry name" value="HRDC domain"/>
    <property type="match status" value="1"/>
</dbReference>
<dbReference type="EC" id="5.6.2.4" evidence="16"/>
<evidence type="ECO:0000259" key="17">
    <source>
        <dbReference type="PROSITE" id="PS50967"/>
    </source>
</evidence>
<organism evidence="20 21">
    <name type="scientific">Flavimaribacter sediminis</name>
    <dbReference type="NCBI Taxonomy" id="2865987"/>
    <lineage>
        <taxon>Bacteria</taxon>
        <taxon>Pseudomonadati</taxon>
        <taxon>Pseudomonadota</taxon>
        <taxon>Alphaproteobacteria</taxon>
        <taxon>Hyphomicrobiales</taxon>
        <taxon>Rhizobiaceae</taxon>
        <taxon>Flavimaribacter</taxon>
    </lineage>
</organism>
<dbReference type="InterPro" id="IPR006293">
    <property type="entry name" value="DNA_helicase_ATP-dep_RecQ_bac"/>
</dbReference>
<keyword evidence="7 20" id="KW-0378">Hydrolase</keyword>
<sequence length="612" mass="68040">MNHLQTAQSVLNEAFGFDSFRPGQEEIVDRLLAGRNVLAVMPTGAGKSLCYQIPAIVRDGLTIVVSPLVALMNDQAAALEANGVAVACIHSGKSRENNVMDWRNVQGGDVKILYLSPERLMTERMLTVLDAIKPGMFIVDEAHCISKWGTGFRPDYAALEHLKARYPDATIGGFTATADATTRSDIADKLFGGDGDTVVHGFDRPNIWLGVVPKTQWRNQLMEFLETRRGQSGIVYCASRRLTEEVASFLSENGIRGLPYHAGMSNEDRQQNQELFMSDEAIVMVATIAFGMGIDKSDIRFVFHLNLPGSMEAYYQEIGRAGRDGAPADAFMIYGLDDIRTRRQFIEQDSSEEEYKRKEHKRLDTLLAYCEATQCRRVLLLSYFGEEEAEACGNCDVCQNPPTLIDGTTEAQMLLSAVVRSGERFGANHIIDILTGSSTERIISLGHDKLPTFGVGNEHSKLFWRAFIRQAVAGGYLVIDIGRFGGLRLSRTGRLVLKGAQQFYYREISNPKTTSRSARSESRTDDFSDVDRELYQRLKRLRRELADERNVPAYVIFADRTLQEITREKPGNLEQMSAVNGVGPKKLEDFGKLFLDAVSDHLNAADDASASS</sequence>
<dbReference type="GO" id="GO:0030894">
    <property type="term" value="C:replisome"/>
    <property type="evidence" value="ECO:0007669"/>
    <property type="project" value="TreeGrafter"/>
</dbReference>
<dbReference type="GO" id="GO:0043590">
    <property type="term" value="C:bacterial nucleoid"/>
    <property type="evidence" value="ECO:0007669"/>
    <property type="project" value="TreeGrafter"/>
</dbReference>
<dbReference type="Gene3D" id="3.40.50.300">
    <property type="entry name" value="P-loop containing nucleotide triphosphate hydrolases"/>
    <property type="match status" value="2"/>
</dbReference>
<dbReference type="CDD" id="cd17920">
    <property type="entry name" value="DEXHc_RecQ"/>
    <property type="match status" value="1"/>
</dbReference>
<dbReference type="GO" id="GO:0009432">
    <property type="term" value="P:SOS response"/>
    <property type="evidence" value="ECO:0007669"/>
    <property type="project" value="UniProtKB-UniRule"/>
</dbReference>
<comment type="cofactor">
    <cofactor evidence="2">
        <name>Zn(2+)</name>
        <dbReference type="ChEBI" id="CHEBI:29105"/>
    </cofactor>
</comment>
<dbReference type="GO" id="GO:0016787">
    <property type="term" value="F:hydrolase activity"/>
    <property type="evidence" value="ECO:0007669"/>
    <property type="project" value="UniProtKB-KW"/>
</dbReference>
<dbReference type="GO" id="GO:0043138">
    <property type="term" value="F:3'-5' DNA helicase activity"/>
    <property type="evidence" value="ECO:0007669"/>
    <property type="project" value="UniProtKB-EC"/>
</dbReference>
<keyword evidence="6" id="KW-0227">DNA damage</keyword>
<keyword evidence="9" id="KW-0862">Zinc</keyword>
<evidence type="ECO:0000256" key="12">
    <source>
        <dbReference type="ARBA" id="ARBA00023172"/>
    </source>
</evidence>
<evidence type="ECO:0000256" key="15">
    <source>
        <dbReference type="ARBA" id="ARBA00034617"/>
    </source>
</evidence>
<dbReference type="SMART" id="SM00490">
    <property type="entry name" value="HELICc"/>
    <property type="match status" value="1"/>
</dbReference>
<dbReference type="Pfam" id="PF00270">
    <property type="entry name" value="DEAD"/>
    <property type="match status" value="1"/>
</dbReference>
<evidence type="ECO:0000256" key="6">
    <source>
        <dbReference type="ARBA" id="ARBA00022763"/>
    </source>
</evidence>
<proteinExistence type="inferred from homology"/>
<dbReference type="GO" id="GO:0046872">
    <property type="term" value="F:metal ion binding"/>
    <property type="evidence" value="ECO:0007669"/>
    <property type="project" value="UniProtKB-KW"/>
</dbReference>